<reference evidence="4 7" key="1">
    <citation type="submission" date="2018-09" db="EMBL/GenBank/DDBJ databases">
        <title>Roseomonas sp. nov., isolated from feces of Tibetan antelopes in the Qinghai-Tibet plateau, China.</title>
        <authorList>
            <person name="Tian Z."/>
        </authorList>
    </citation>
    <scope>NUCLEOTIDE SEQUENCE [LARGE SCALE GENOMIC DNA]</scope>
    <source>
        <strain evidence="5 6">Z23</strain>
        <strain evidence="4 7">Z24</strain>
    </source>
</reference>
<organism evidence="4 7">
    <name type="scientific">Teichococcus wenyumeiae</name>
    <dbReference type="NCBI Taxonomy" id="2478470"/>
    <lineage>
        <taxon>Bacteria</taxon>
        <taxon>Pseudomonadati</taxon>
        <taxon>Pseudomonadota</taxon>
        <taxon>Alphaproteobacteria</taxon>
        <taxon>Acetobacterales</taxon>
        <taxon>Roseomonadaceae</taxon>
        <taxon>Roseomonas</taxon>
    </lineage>
</organism>
<dbReference type="Proteomes" id="UP000274097">
    <property type="component" value="Unassembled WGS sequence"/>
</dbReference>
<sequence length="76" mass="8467">MPHVIVKIYTGQTEQQKARIAEEVTKAVMGATGHKDAAVSVSIEDVQPEEWVEAVYRPDILSKPDTLYKKPGYNPL</sequence>
<evidence type="ECO:0000313" key="7">
    <source>
        <dbReference type="Proteomes" id="UP000278036"/>
    </source>
</evidence>
<dbReference type="Pfam" id="PF01361">
    <property type="entry name" value="Tautomerase"/>
    <property type="match status" value="1"/>
</dbReference>
<gene>
    <name evidence="4" type="ORF">D6Z83_20260</name>
    <name evidence="5" type="ORF">EBE87_14575</name>
</gene>
<feature type="domain" description="4-oxalocrotonate tautomerase-like" evidence="3">
    <location>
        <begin position="2"/>
        <end position="52"/>
    </location>
</feature>
<feature type="active site" description="Proton acceptor; via imino nitrogen" evidence="2">
    <location>
        <position position="2"/>
    </location>
</feature>
<dbReference type="GO" id="GO:0005737">
    <property type="term" value="C:cytoplasm"/>
    <property type="evidence" value="ECO:0007669"/>
    <property type="project" value="InterPro"/>
</dbReference>
<keyword evidence="6" id="KW-1185">Reference proteome</keyword>
<protein>
    <submittedName>
        <fullName evidence="4">4-oxalocrotonate tautomerase</fullName>
    </submittedName>
</protein>
<proteinExistence type="predicted"/>
<evidence type="ECO:0000313" key="6">
    <source>
        <dbReference type="Proteomes" id="UP000274097"/>
    </source>
</evidence>
<accession>A0A3A9J8H3</accession>
<dbReference type="AlphaFoldDB" id="A0A3A9J8H3"/>
<dbReference type="Proteomes" id="UP000278036">
    <property type="component" value="Unassembled WGS sequence"/>
</dbReference>
<keyword evidence="1" id="KW-0413">Isomerase</keyword>
<dbReference type="InterPro" id="IPR014347">
    <property type="entry name" value="Tautomerase/MIF_sf"/>
</dbReference>
<evidence type="ECO:0000256" key="2">
    <source>
        <dbReference type="PIRSR" id="PIRSR037799-1"/>
    </source>
</evidence>
<dbReference type="GO" id="GO:0016862">
    <property type="term" value="F:intramolecular oxidoreductase activity, interconverting keto- and enol-groups"/>
    <property type="evidence" value="ECO:0007669"/>
    <property type="project" value="InterPro"/>
</dbReference>
<dbReference type="OrthoDB" id="3395834at2"/>
<evidence type="ECO:0000256" key="1">
    <source>
        <dbReference type="ARBA" id="ARBA00023235"/>
    </source>
</evidence>
<dbReference type="EMBL" id="RFLX01000010">
    <property type="protein sequence ID" value="RMI20684.1"/>
    <property type="molecule type" value="Genomic_DNA"/>
</dbReference>
<dbReference type="PIRSF" id="PIRSF037799">
    <property type="entry name" value="Tautomer_YdcE_prd"/>
    <property type="match status" value="1"/>
</dbReference>
<dbReference type="InterPro" id="IPR004370">
    <property type="entry name" value="4-OT-like_dom"/>
</dbReference>
<evidence type="ECO:0000313" key="5">
    <source>
        <dbReference type="EMBL" id="RMI20684.1"/>
    </source>
</evidence>
<dbReference type="RefSeq" id="WP_120640047.1">
    <property type="nucleotide sequence ID" value="NZ_RAQU01000161.1"/>
</dbReference>
<dbReference type="Gene3D" id="3.30.429.10">
    <property type="entry name" value="Macrophage Migration Inhibitory Factor"/>
    <property type="match status" value="1"/>
</dbReference>
<dbReference type="FunCoup" id="A0A3A9J8H3">
    <property type="interactions" value="27"/>
</dbReference>
<dbReference type="SUPFAM" id="SSF55331">
    <property type="entry name" value="Tautomerase/MIF"/>
    <property type="match status" value="1"/>
</dbReference>
<dbReference type="InterPro" id="IPR017284">
    <property type="entry name" value="Tautomerase_PptA"/>
</dbReference>
<name>A0A3A9J8H3_9PROT</name>
<evidence type="ECO:0000259" key="3">
    <source>
        <dbReference type="Pfam" id="PF01361"/>
    </source>
</evidence>
<dbReference type="EMBL" id="RAQU01000161">
    <property type="protein sequence ID" value="RKK02340.1"/>
    <property type="molecule type" value="Genomic_DNA"/>
</dbReference>
<comment type="caution">
    <text evidence="4">The sequence shown here is derived from an EMBL/GenBank/DDBJ whole genome shotgun (WGS) entry which is preliminary data.</text>
</comment>
<dbReference type="InParanoid" id="A0A3A9J8H3"/>
<evidence type="ECO:0000313" key="4">
    <source>
        <dbReference type="EMBL" id="RKK02340.1"/>
    </source>
</evidence>